<name>A0A1I3JYJ3_9PSEU</name>
<feature type="compositionally biased region" description="Basic residues" evidence="1">
    <location>
        <begin position="73"/>
        <end position="83"/>
    </location>
</feature>
<evidence type="ECO:0000313" key="2">
    <source>
        <dbReference type="EMBL" id="SFI65347.1"/>
    </source>
</evidence>
<feature type="compositionally biased region" description="Polar residues" evidence="1">
    <location>
        <begin position="148"/>
        <end position="171"/>
    </location>
</feature>
<gene>
    <name evidence="2" type="ORF">SAMN05421835_101337</name>
</gene>
<accession>A0A1I3JYJ3</accession>
<organism evidence="2 3">
    <name type="scientific">Amycolatopsis sacchari</name>
    <dbReference type="NCBI Taxonomy" id="115433"/>
    <lineage>
        <taxon>Bacteria</taxon>
        <taxon>Bacillati</taxon>
        <taxon>Actinomycetota</taxon>
        <taxon>Actinomycetes</taxon>
        <taxon>Pseudonocardiales</taxon>
        <taxon>Pseudonocardiaceae</taxon>
        <taxon>Amycolatopsis</taxon>
    </lineage>
</organism>
<feature type="compositionally biased region" description="Low complexity" evidence="1">
    <location>
        <begin position="177"/>
        <end position="200"/>
    </location>
</feature>
<feature type="compositionally biased region" description="Basic residues" evidence="1">
    <location>
        <begin position="30"/>
        <end position="43"/>
    </location>
</feature>
<reference evidence="2 3" key="1">
    <citation type="submission" date="2016-10" db="EMBL/GenBank/DDBJ databases">
        <authorList>
            <person name="de Groot N.N."/>
        </authorList>
    </citation>
    <scope>NUCLEOTIDE SEQUENCE [LARGE SCALE GENOMIC DNA]</scope>
    <source>
        <strain evidence="2 3">DSM 44468</strain>
    </source>
</reference>
<feature type="compositionally biased region" description="Pro residues" evidence="1">
    <location>
        <begin position="53"/>
        <end position="65"/>
    </location>
</feature>
<dbReference type="EMBL" id="FORP01000001">
    <property type="protein sequence ID" value="SFI65347.1"/>
    <property type="molecule type" value="Genomic_DNA"/>
</dbReference>
<evidence type="ECO:0000313" key="3">
    <source>
        <dbReference type="Proteomes" id="UP000199025"/>
    </source>
</evidence>
<sequence>MGAALAWAASGGRGPLPVTGGQGAAVSDRRARRRGHGRCHRRPEGRGLLPVTEGPPPGTGSPPPAARAATGGCHRRPEGRHRWPGPASAAQVPAPGPGGCCWLPGRGDASPRPGLPRSQLPTARGSCAFRRAAPRIAPGPAAAAPSVSMPSVQPQHSAPDSTGRAPQSVTTGGHGQARSVPCSRAAAAAPSPATPQPVTTGGHGQAWSVPFNRAAVAAPQARPPPQPATPNDHQRQDQPRSWPFSRAASWRTSA</sequence>
<feature type="compositionally biased region" description="Low complexity" evidence="1">
    <location>
        <begin position="128"/>
        <end position="145"/>
    </location>
</feature>
<keyword evidence="3" id="KW-1185">Reference proteome</keyword>
<evidence type="ECO:0000256" key="1">
    <source>
        <dbReference type="SAM" id="MobiDB-lite"/>
    </source>
</evidence>
<dbReference type="STRING" id="115433.SAMN05421835_101337"/>
<protein>
    <submittedName>
        <fullName evidence="2">Uncharacterized protein</fullName>
    </submittedName>
</protein>
<proteinExistence type="predicted"/>
<feature type="region of interest" description="Disordered" evidence="1">
    <location>
        <begin position="1"/>
        <end position="254"/>
    </location>
</feature>
<dbReference type="Proteomes" id="UP000199025">
    <property type="component" value="Unassembled WGS sequence"/>
</dbReference>
<dbReference type="AlphaFoldDB" id="A0A1I3JYJ3"/>